<gene>
    <name evidence="1" type="ORF">TPE_1721</name>
</gene>
<accession>S5ZVA4</accession>
<keyword evidence="2" id="KW-1185">Reference proteome</keyword>
<protein>
    <submittedName>
        <fullName evidence="1">Uncharacterized protein</fullName>
    </submittedName>
</protein>
<dbReference type="AlphaFoldDB" id="S5ZVA4"/>
<dbReference type="STRING" id="1291379.TPE_1721"/>
<dbReference type="HOGENOM" id="CLU_2412300_0_0_12"/>
<dbReference type="RefSeq" id="WP_020965493.1">
    <property type="nucleotide sequence ID" value="NC_022097.1"/>
</dbReference>
<reference evidence="1 2" key="1">
    <citation type="journal article" date="2013" name="PLoS ONE">
        <title>Genome-Wide Relatedness of Treponema pedis, from Gingiva and Necrotic Skin Lesions of Pigs, with the Human Oral Pathogen Treponema denticola.</title>
        <authorList>
            <person name="Svartstrom O."/>
            <person name="Mushtaq M."/>
            <person name="Pringle M."/>
            <person name="Segerman B."/>
        </authorList>
    </citation>
    <scope>NUCLEOTIDE SEQUENCE [LARGE SCALE GENOMIC DNA]</scope>
    <source>
        <strain evidence="1">T A4</strain>
    </source>
</reference>
<dbReference type="EMBL" id="CP004120">
    <property type="protein sequence ID" value="AGT44195.1"/>
    <property type="molecule type" value="Genomic_DNA"/>
</dbReference>
<dbReference type="Proteomes" id="UP000015620">
    <property type="component" value="Chromosome"/>
</dbReference>
<sequence>MKTNYHLYSPPNLSLSDDVGNYAAGYIAGKKGLSWGEARFGFDALQSAVDSFRARSITRSTEGPESRAAQYKGFIDGKANFNNVWKNLDVMF</sequence>
<dbReference type="GeneID" id="301090225"/>
<organism evidence="1 2">
    <name type="scientific">Treponema pedis str. T A4</name>
    <dbReference type="NCBI Taxonomy" id="1291379"/>
    <lineage>
        <taxon>Bacteria</taxon>
        <taxon>Pseudomonadati</taxon>
        <taxon>Spirochaetota</taxon>
        <taxon>Spirochaetia</taxon>
        <taxon>Spirochaetales</taxon>
        <taxon>Treponemataceae</taxon>
        <taxon>Treponema</taxon>
    </lineage>
</organism>
<name>S5ZVA4_9SPIR</name>
<proteinExistence type="predicted"/>
<dbReference type="KEGG" id="tped:TPE_1721"/>
<evidence type="ECO:0000313" key="2">
    <source>
        <dbReference type="Proteomes" id="UP000015620"/>
    </source>
</evidence>
<evidence type="ECO:0000313" key="1">
    <source>
        <dbReference type="EMBL" id="AGT44195.1"/>
    </source>
</evidence>